<name>A0A5N6DXC5_ASPPA</name>
<organism evidence="1 2">
    <name type="scientific">Aspergillus parasiticus</name>
    <dbReference type="NCBI Taxonomy" id="5067"/>
    <lineage>
        <taxon>Eukaryota</taxon>
        <taxon>Fungi</taxon>
        <taxon>Dikarya</taxon>
        <taxon>Ascomycota</taxon>
        <taxon>Pezizomycotina</taxon>
        <taxon>Eurotiomycetes</taxon>
        <taxon>Eurotiomycetidae</taxon>
        <taxon>Eurotiales</taxon>
        <taxon>Aspergillaceae</taxon>
        <taxon>Aspergillus</taxon>
        <taxon>Aspergillus subgen. Circumdati</taxon>
    </lineage>
</organism>
<evidence type="ECO:0000313" key="1">
    <source>
        <dbReference type="EMBL" id="KAB8209828.1"/>
    </source>
</evidence>
<dbReference type="AlphaFoldDB" id="A0A5N6DXC5"/>
<dbReference type="EMBL" id="ML734945">
    <property type="protein sequence ID" value="KAB8209828.1"/>
    <property type="molecule type" value="Genomic_DNA"/>
</dbReference>
<dbReference type="VEuPathDB" id="FungiDB:BDV34DRAFT_221331"/>
<gene>
    <name evidence="1" type="ORF">BDV34DRAFT_221331</name>
</gene>
<dbReference type="Proteomes" id="UP000326532">
    <property type="component" value="Unassembled WGS sequence"/>
</dbReference>
<evidence type="ECO:0000313" key="2">
    <source>
        <dbReference type="Proteomes" id="UP000326532"/>
    </source>
</evidence>
<dbReference type="PANTHER" id="PTHR14187">
    <property type="entry name" value="ALPHA KINASE/ELONGATION FACTOR 2 KINASE"/>
    <property type="match status" value="1"/>
</dbReference>
<proteinExistence type="predicted"/>
<dbReference type="SUPFAM" id="SSF53067">
    <property type="entry name" value="Actin-like ATPase domain"/>
    <property type="match status" value="1"/>
</dbReference>
<protein>
    <submittedName>
        <fullName evidence="1">Uncharacterized protein</fullName>
    </submittedName>
</protein>
<accession>A0A5N6DXC5</accession>
<keyword evidence="2" id="KW-1185">Reference proteome</keyword>
<dbReference type="InterPro" id="IPR043129">
    <property type="entry name" value="ATPase_NBD"/>
</dbReference>
<sequence length="184" mass="20584">MTTRSQISVGIDFGTTYSGVAWSVTGVVNDIEVVSEWPGRGKKTTPKAPTTICYEGAKVRWGYELTPTKDVIFGVKLLLDEYKPIELRLLQFARVNTDIRNSLDLMVCYSDTAPDNVTEDVFKLCTIEFDLNGIPPVLFKTKNNSKGVEYYRIEIVARLTPTSASLLFEMEFEGVPYGSITGKY</sequence>
<dbReference type="PANTHER" id="PTHR14187:SF5">
    <property type="entry name" value="HEAT SHOCK 70 KDA PROTEIN 12A"/>
    <property type="match status" value="1"/>
</dbReference>
<reference evidence="1 2" key="1">
    <citation type="submission" date="2019-04" db="EMBL/GenBank/DDBJ databases">
        <title>Fungal friends and foes A comparative genomics study of 23 Aspergillus species from section Flavi.</title>
        <authorList>
            <consortium name="DOE Joint Genome Institute"/>
            <person name="Kjaerbolling I."/>
            <person name="Vesth T.C."/>
            <person name="Frisvad J.C."/>
            <person name="Nybo J.L."/>
            <person name="Theobald S."/>
            <person name="Kildgaard S."/>
            <person name="Petersen T.I."/>
            <person name="Kuo A."/>
            <person name="Sato A."/>
            <person name="Lyhne E.K."/>
            <person name="Kogle M.E."/>
            <person name="Wiebenga A."/>
            <person name="Kun R.S."/>
            <person name="Lubbers R.J."/>
            <person name="Makela M.R."/>
            <person name="Barry K."/>
            <person name="Chovatia M."/>
            <person name="Clum A."/>
            <person name="Daum C."/>
            <person name="Haridas S."/>
            <person name="He G."/>
            <person name="LaButti K."/>
            <person name="Lipzen A."/>
            <person name="Mondo S."/>
            <person name="Pangilinan J."/>
            <person name="Riley R."/>
            <person name="Salamov A."/>
            <person name="Simmons B.A."/>
            <person name="Magnuson J.K."/>
            <person name="Henrissat B."/>
            <person name="Mortensen U.H."/>
            <person name="Larsen T.O."/>
            <person name="De vries R.P."/>
            <person name="Grigoriev I.V."/>
            <person name="Machida M."/>
            <person name="Baker S.E."/>
            <person name="Andersen M.R."/>
        </authorList>
    </citation>
    <scope>NUCLEOTIDE SEQUENCE [LARGE SCALE GENOMIC DNA]</scope>
    <source>
        <strain evidence="1 2">CBS 117618</strain>
    </source>
</reference>
<dbReference type="Gene3D" id="3.30.420.40">
    <property type="match status" value="1"/>
</dbReference>